<evidence type="ECO:0000313" key="1">
    <source>
        <dbReference type="EMBL" id="KAH8703734.1"/>
    </source>
</evidence>
<gene>
    <name evidence="1" type="ORF">BGW36DRAFT_393982</name>
</gene>
<dbReference type="AlphaFoldDB" id="A0AAD4L355"/>
<dbReference type="RefSeq" id="XP_046076752.1">
    <property type="nucleotide sequence ID" value="XM_046217867.1"/>
</dbReference>
<protein>
    <submittedName>
        <fullName evidence="1">Uncharacterized protein</fullName>
    </submittedName>
</protein>
<sequence>MEDPFILPDNPDAPLCVGSSLRWTFDKGAVDDQGDVIRQCDHQFLLEILLIMERGYENVLKHLSLNLDDISRAIQDTSRLFVEISREIRRLQRYQGLYPSQNSIKTFIIHLKSKLSTNHKLWTRVSTKIGDEHFWARLEKSEYLIELWIKTPTYQYDLKPWQQFLNEGAPGSGINAKAKFLGKVPESDDFDYSEITTDSSFQIIPPGGMAIWANWFNHINELERRIKMTIVPERFKCADPKTATMRTKKEVKELAPMLFRRETIHFDFEPNLWKPEGSGGDHVFSPDLLPFFDTIIGMKL</sequence>
<keyword evidence="2" id="KW-1185">Reference proteome</keyword>
<dbReference type="EMBL" id="JAJTJA010000002">
    <property type="protein sequence ID" value="KAH8703734.1"/>
    <property type="molecule type" value="Genomic_DNA"/>
</dbReference>
<organism evidence="1 2">
    <name type="scientific">Talaromyces proteolyticus</name>
    <dbReference type="NCBI Taxonomy" id="1131652"/>
    <lineage>
        <taxon>Eukaryota</taxon>
        <taxon>Fungi</taxon>
        <taxon>Dikarya</taxon>
        <taxon>Ascomycota</taxon>
        <taxon>Pezizomycotina</taxon>
        <taxon>Eurotiomycetes</taxon>
        <taxon>Eurotiomycetidae</taxon>
        <taxon>Eurotiales</taxon>
        <taxon>Trichocomaceae</taxon>
        <taxon>Talaromyces</taxon>
        <taxon>Talaromyces sect. Bacilispori</taxon>
    </lineage>
</organism>
<reference evidence="1" key="1">
    <citation type="submission" date="2021-12" db="EMBL/GenBank/DDBJ databases">
        <title>Convergent genome expansion in fungi linked to evolution of root-endophyte symbiosis.</title>
        <authorList>
            <consortium name="DOE Joint Genome Institute"/>
            <person name="Ke Y.-H."/>
            <person name="Bonito G."/>
            <person name="Liao H.-L."/>
            <person name="Looney B."/>
            <person name="Rojas-Flechas A."/>
            <person name="Nash J."/>
            <person name="Hameed K."/>
            <person name="Schadt C."/>
            <person name="Martin F."/>
            <person name="Crous P.W."/>
            <person name="Miettinen O."/>
            <person name="Magnuson J.K."/>
            <person name="Labbe J."/>
            <person name="Jacobson D."/>
            <person name="Doktycz M.J."/>
            <person name="Veneault-Fourrey C."/>
            <person name="Kuo A."/>
            <person name="Mondo S."/>
            <person name="Calhoun S."/>
            <person name="Riley R."/>
            <person name="Ohm R."/>
            <person name="LaButti K."/>
            <person name="Andreopoulos B."/>
            <person name="Pangilinan J."/>
            <person name="Nolan M."/>
            <person name="Tritt A."/>
            <person name="Clum A."/>
            <person name="Lipzen A."/>
            <person name="Daum C."/>
            <person name="Barry K."/>
            <person name="Grigoriev I.V."/>
            <person name="Vilgalys R."/>
        </authorList>
    </citation>
    <scope>NUCLEOTIDE SEQUENCE</scope>
    <source>
        <strain evidence="1">PMI_201</strain>
    </source>
</reference>
<dbReference type="GeneID" id="70248154"/>
<dbReference type="Proteomes" id="UP001201262">
    <property type="component" value="Unassembled WGS sequence"/>
</dbReference>
<name>A0AAD4L355_9EURO</name>
<comment type="caution">
    <text evidence="1">The sequence shown here is derived from an EMBL/GenBank/DDBJ whole genome shotgun (WGS) entry which is preliminary data.</text>
</comment>
<evidence type="ECO:0000313" key="2">
    <source>
        <dbReference type="Proteomes" id="UP001201262"/>
    </source>
</evidence>
<accession>A0AAD4L355</accession>
<proteinExistence type="predicted"/>